<name>A0AAP0II31_9MAGN</name>
<dbReference type="GO" id="GO:0009941">
    <property type="term" value="C:chloroplast envelope"/>
    <property type="evidence" value="ECO:0007669"/>
    <property type="project" value="TreeGrafter"/>
</dbReference>
<evidence type="ECO:0000256" key="15">
    <source>
        <dbReference type="SAM" id="Phobius"/>
    </source>
</evidence>
<dbReference type="Pfam" id="PF00027">
    <property type="entry name" value="cNMP_binding"/>
    <property type="match status" value="1"/>
</dbReference>
<feature type="transmembrane region" description="Helical" evidence="15">
    <location>
        <begin position="384"/>
        <end position="402"/>
    </location>
</feature>
<evidence type="ECO:0000256" key="11">
    <source>
        <dbReference type="ARBA" id="ARBA00023201"/>
    </source>
</evidence>
<keyword evidence="8" id="KW-0915">Sodium</keyword>
<evidence type="ECO:0000256" key="9">
    <source>
        <dbReference type="ARBA" id="ARBA00023065"/>
    </source>
</evidence>
<protein>
    <recommendedName>
        <fullName evidence="16">Cyclic nucleotide-binding domain-containing protein</fullName>
    </recommendedName>
</protein>
<evidence type="ECO:0000256" key="14">
    <source>
        <dbReference type="SAM" id="MobiDB-lite"/>
    </source>
</evidence>
<dbReference type="PANTHER" id="PTHR10110:SF86">
    <property type="entry name" value="SODIUM_HYDROGEN EXCHANGER 7"/>
    <property type="match status" value="1"/>
</dbReference>
<comment type="subcellular location">
    <subcellularLocation>
        <location evidence="1">Cell membrane</location>
        <topology evidence="1">Multi-pass membrane protein</topology>
    </subcellularLocation>
</comment>
<keyword evidence="6" id="KW-0630">Potassium</keyword>
<dbReference type="Gene3D" id="6.10.140.1330">
    <property type="match status" value="1"/>
</dbReference>
<dbReference type="EMBL" id="JBBNAE010000006">
    <property type="protein sequence ID" value="KAK9115858.1"/>
    <property type="molecule type" value="Genomic_DNA"/>
</dbReference>
<evidence type="ECO:0000256" key="12">
    <source>
        <dbReference type="ARBA" id="ARBA00047524"/>
    </source>
</evidence>
<evidence type="ECO:0000256" key="1">
    <source>
        <dbReference type="ARBA" id="ARBA00004651"/>
    </source>
</evidence>
<evidence type="ECO:0000256" key="13">
    <source>
        <dbReference type="ARBA" id="ARBA00047912"/>
    </source>
</evidence>
<dbReference type="Pfam" id="PF00999">
    <property type="entry name" value="Na_H_Exchanger"/>
    <property type="match status" value="1"/>
</dbReference>
<dbReference type="InterPro" id="IPR014710">
    <property type="entry name" value="RmlC-like_jellyroll"/>
</dbReference>
<feature type="transmembrane region" description="Helical" evidence="15">
    <location>
        <begin position="95"/>
        <end position="112"/>
    </location>
</feature>
<comment type="catalytic activity">
    <reaction evidence="13">
        <text>K(+)(in) + H(+)(out) = K(+)(out) + H(+)(in)</text>
        <dbReference type="Rhea" id="RHEA:29467"/>
        <dbReference type="ChEBI" id="CHEBI:15378"/>
        <dbReference type="ChEBI" id="CHEBI:29103"/>
    </reaction>
</comment>
<keyword evidence="7 15" id="KW-1133">Transmembrane helix</keyword>
<evidence type="ECO:0000313" key="18">
    <source>
        <dbReference type="Proteomes" id="UP001417504"/>
    </source>
</evidence>
<dbReference type="AlphaFoldDB" id="A0AAP0II31"/>
<dbReference type="GO" id="GO:0051453">
    <property type="term" value="P:regulation of intracellular pH"/>
    <property type="evidence" value="ECO:0007669"/>
    <property type="project" value="TreeGrafter"/>
</dbReference>
<dbReference type="GO" id="GO:0015385">
    <property type="term" value="F:sodium:proton antiporter activity"/>
    <property type="evidence" value="ECO:0007669"/>
    <property type="project" value="InterPro"/>
</dbReference>
<keyword evidence="11" id="KW-0739">Sodium transport</keyword>
<evidence type="ECO:0000256" key="2">
    <source>
        <dbReference type="ARBA" id="ARBA00022448"/>
    </source>
</evidence>
<feature type="transmembrane region" description="Helical" evidence="15">
    <location>
        <begin position="422"/>
        <end position="448"/>
    </location>
</feature>
<dbReference type="SUPFAM" id="SSF51206">
    <property type="entry name" value="cAMP-binding domain-like"/>
    <property type="match status" value="1"/>
</dbReference>
<keyword evidence="9" id="KW-0406">Ion transport</keyword>
<feature type="transmembrane region" description="Helical" evidence="15">
    <location>
        <begin position="157"/>
        <end position="175"/>
    </location>
</feature>
<dbReference type="InterPro" id="IPR018490">
    <property type="entry name" value="cNMP-bd_dom_sf"/>
</dbReference>
<sequence>MKMAAVAEGPLPYVFVENPSGTPDEDDPVVSIIFFGLCMVLGIASRHLLGGTRVPYTVALLIIGIGLGSLEYGTSNGLGKIGAGIRLWANIHPDLLLAVFLPALLFESSFSMELHQIKRCIGQMFLLAGPGVLISTFCLGIALKFTFPYDWSWKTSLLLGGLLSATDPVAVVALLKELGASKKLSTIIEGESLMNDGTAIVVYQLFYRMVLGQSFDVGDIIKFLTKVSVGAVGIGVAFGVASVLWLGYIFNDTVIEIALTLAVSYIAYFAAQDGADVSGVLAVMTLGMFFSAVAKTAFKGESQQSLHHFWEMVAYIANTLIFILSGVVIAEGILHSKHYFESHGNSWGYLILLYVFVQVSRIIVVGALFPSLRRLGYGLDWKEATILVWAGLRGAVALSLSLSVKRTSDNSPYISQETGTLFIFFTGGIVFLTLIINGSTTQFVLHLLDMDKLSTEKRRVLEYAKYEMTNKAREAFDDLGDDEELGPADWHTVRRYIRSINHLEGGQPHPHDVPESDNNIHAMNLKDIRVRLLNGVQAAYWRMLEEGRITQTVANILMQSVDEAIDLVSHEHLCDWKGLKTHVHFPHHYRFLSMNFFPKKLTTYFTVERLELACYVCAAFLRAHRIARRELHDFIGDSEIASLVIRESEVEGEEAKQFLEEVRDAFPQVLHVVKTKQVTYSILNHLSDYVKNLEKVGLLDEKELTHLHDGIQTDLKKLLRNPPSAKMPKIHDLINGHPLLGSLPSAIREPLGSSTKEMTKLRGLTIYKEGSKPNGIWLISNGLVKWTSKSLRNKHSLHPVFSHGSTLGLYEVLVGKPYICNIITDSVVHCFFVETEKILSMLRTDPNIDDLLWQESVIVIAKLLFPQTFEKMTMQEVRNLVIEHSIMHIYLSGEIIEMPQHSIGFLLEGYIKSQDAQQEMVTSPAVLLPSCGDASFSNLEASGSKAASFCHQGFQYLVEGRARVIIFDMGTHETHSMLRRRSSSLVSHSKELPRVQSREHCGLMSWPEHYYMQRRHSHHLEGSNSQLSKPWVRHSSYPRTRSYKAAPPQSRSYPRVPSSSSRAPQLVSVQSEGAATMDKKPRVKEFTRSPDFRAPLRQPSKKKNCTAKESSDKSSDESSDDNGLIVRIDSPSSLSFRMAS</sequence>
<dbReference type="Proteomes" id="UP001417504">
    <property type="component" value="Unassembled WGS sequence"/>
</dbReference>
<evidence type="ECO:0000256" key="6">
    <source>
        <dbReference type="ARBA" id="ARBA00022958"/>
    </source>
</evidence>
<evidence type="ECO:0000256" key="8">
    <source>
        <dbReference type="ARBA" id="ARBA00023053"/>
    </source>
</evidence>
<feature type="domain" description="Cyclic nucleotide-binding" evidence="16">
    <location>
        <begin position="739"/>
        <end position="842"/>
    </location>
</feature>
<dbReference type="InterPro" id="IPR006153">
    <property type="entry name" value="Cation/H_exchanger_TM"/>
</dbReference>
<reference evidence="17 18" key="1">
    <citation type="submission" date="2024-01" db="EMBL/GenBank/DDBJ databases">
        <title>Genome assemblies of Stephania.</title>
        <authorList>
            <person name="Yang L."/>
        </authorList>
    </citation>
    <scope>NUCLEOTIDE SEQUENCE [LARGE SCALE GENOMIC DNA]</scope>
    <source>
        <strain evidence="17">QJT</strain>
        <tissue evidence="17">Leaf</tissue>
    </source>
</reference>
<feature type="region of interest" description="Disordered" evidence="14">
    <location>
        <begin position="1038"/>
        <end position="1140"/>
    </location>
</feature>
<gene>
    <name evidence="17" type="ORF">Sjap_014805</name>
</gene>
<feature type="compositionally biased region" description="Basic and acidic residues" evidence="14">
    <location>
        <begin position="1077"/>
        <end position="1091"/>
    </location>
</feature>
<dbReference type="CDD" id="cd00038">
    <property type="entry name" value="CAP_ED"/>
    <property type="match status" value="1"/>
</dbReference>
<evidence type="ECO:0000256" key="10">
    <source>
        <dbReference type="ARBA" id="ARBA00023136"/>
    </source>
</evidence>
<comment type="caution">
    <text evidence="17">The sequence shown here is derived from an EMBL/GenBank/DDBJ whole genome shotgun (WGS) entry which is preliminary data.</text>
</comment>
<evidence type="ECO:0000256" key="4">
    <source>
        <dbReference type="ARBA" id="ARBA00022538"/>
    </source>
</evidence>
<keyword evidence="2" id="KW-0813">Transport</keyword>
<feature type="transmembrane region" description="Helical" evidence="15">
    <location>
        <begin position="227"/>
        <end position="246"/>
    </location>
</feature>
<proteinExistence type="predicted"/>
<feature type="transmembrane region" description="Helical" evidence="15">
    <location>
        <begin position="349"/>
        <end position="372"/>
    </location>
</feature>
<keyword evidence="5 15" id="KW-0812">Transmembrane</keyword>
<dbReference type="GO" id="GO:0005886">
    <property type="term" value="C:plasma membrane"/>
    <property type="evidence" value="ECO:0007669"/>
    <property type="project" value="UniProtKB-SubCell"/>
</dbReference>
<evidence type="ECO:0000256" key="7">
    <source>
        <dbReference type="ARBA" id="ARBA00022989"/>
    </source>
</evidence>
<dbReference type="FunFam" id="2.60.120.10:FF:000090">
    <property type="entry name" value="Sodium/hydrogen exchanger 7"/>
    <property type="match status" value="1"/>
</dbReference>
<evidence type="ECO:0000256" key="3">
    <source>
        <dbReference type="ARBA" id="ARBA00022475"/>
    </source>
</evidence>
<dbReference type="GO" id="GO:0098719">
    <property type="term" value="P:sodium ion import across plasma membrane"/>
    <property type="evidence" value="ECO:0007669"/>
    <property type="project" value="TreeGrafter"/>
</dbReference>
<feature type="transmembrane region" description="Helical" evidence="15">
    <location>
        <begin position="29"/>
        <end position="49"/>
    </location>
</feature>
<keyword evidence="10 15" id="KW-0472">Membrane</keyword>
<comment type="catalytic activity">
    <reaction evidence="12">
        <text>Na(+)(in) + H(+)(out) = Na(+)(out) + H(+)(in)</text>
        <dbReference type="Rhea" id="RHEA:29419"/>
        <dbReference type="ChEBI" id="CHEBI:15378"/>
        <dbReference type="ChEBI" id="CHEBI:29101"/>
    </reaction>
</comment>
<dbReference type="GO" id="GO:0015386">
    <property type="term" value="F:potassium:proton antiporter activity"/>
    <property type="evidence" value="ECO:0007669"/>
    <property type="project" value="TreeGrafter"/>
</dbReference>
<feature type="transmembrane region" description="Helical" evidence="15">
    <location>
        <begin position="253"/>
        <end position="271"/>
    </location>
</feature>
<feature type="compositionally biased region" description="Low complexity" evidence="14">
    <location>
        <begin position="1047"/>
        <end position="1064"/>
    </location>
</feature>
<dbReference type="InterPro" id="IPR000595">
    <property type="entry name" value="cNMP-bd_dom"/>
</dbReference>
<organism evidence="17 18">
    <name type="scientific">Stephania japonica</name>
    <dbReference type="NCBI Taxonomy" id="461633"/>
    <lineage>
        <taxon>Eukaryota</taxon>
        <taxon>Viridiplantae</taxon>
        <taxon>Streptophyta</taxon>
        <taxon>Embryophyta</taxon>
        <taxon>Tracheophyta</taxon>
        <taxon>Spermatophyta</taxon>
        <taxon>Magnoliopsida</taxon>
        <taxon>Ranunculales</taxon>
        <taxon>Menispermaceae</taxon>
        <taxon>Menispermoideae</taxon>
        <taxon>Cissampelideae</taxon>
        <taxon>Stephania</taxon>
    </lineage>
</organism>
<feature type="transmembrane region" description="Helical" evidence="15">
    <location>
        <begin position="277"/>
        <end position="297"/>
    </location>
</feature>
<dbReference type="Gene3D" id="2.60.120.10">
    <property type="entry name" value="Jelly Rolls"/>
    <property type="match status" value="1"/>
</dbReference>
<dbReference type="InterPro" id="IPR018422">
    <property type="entry name" value="Cation/H_exchanger_CPA1"/>
</dbReference>
<feature type="transmembrane region" description="Helical" evidence="15">
    <location>
        <begin position="309"/>
        <end position="329"/>
    </location>
</feature>
<feature type="transmembrane region" description="Helical" evidence="15">
    <location>
        <begin position="124"/>
        <end position="145"/>
    </location>
</feature>
<evidence type="ECO:0000313" key="17">
    <source>
        <dbReference type="EMBL" id="KAK9115858.1"/>
    </source>
</evidence>
<keyword evidence="4" id="KW-0633">Potassium transport</keyword>
<evidence type="ECO:0000256" key="5">
    <source>
        <dbReference type="ARBA" id="ARBA00022692"/>
    </source>
</evidence>
<evidence type="ECO:0000259" key="16">
    <source>
        <dbReference type="PROSITE" id="PS50042"/>
    </source>
</evidence>
<accession>A0AAP0II31</accession>
<keyword evidence="3" id="KW-1003">Cell membrane</keyword>
<feature type="compositionally biased region" description="Polar residues" evidence="14">
    <location>
        <begin position="1130"/>
        <end position="1140"/>
    </location>
</feature>
<dbReference type="PANTHER" id="PTHR10110">
    <property type="entry name" value="SODIUM/HYDROGEN EXCHANGER"/>
    <property type="match status" value="1"/>
</dbReference>
<keyword evidence="18" id="KW-1185">Reference proteome</keyword>
<dbReference type="PROSITE" id="PS50042">
    <property type="entry name" value="CNMP_BINDING_3"/>
    <property type="match status" value="1"/>
</dbReference>
<feature type="transmembrane region" description="Helical" evidence="15">
    <location>
        <begin position="56"/>
        <end position="75"/>
    </location>
</feature>